<protein>
    <submittedName>
        <fullName evidence="4">Mannosylfructose-phosphate synthase</fullName>
        <ecNumber evidence="4">2.4.1.246</ecNumber>
    </submittedName>
</protein>
<dbReference type="OrthoDB" id="9797829at2"/>
<gene>
    <name evidence="4" type="primary">mfpsA_2</name>
    <name evidence="4" type="ORF">OXPF_16410</name>
</gene>
<dbReference type="InterPro" id="IPR001296">
    <property type="entry name" value="Glyco_trans_1"/>
</dbReference>
<evidence type="ECO:0000259" key="2">
    <source>
        <dbReference type="Pfam" id="PF00534"/>
    </source>
</evidence>
<dbReference type="PANTHER" id="PTHR46401:SF2">
    <property type="entry name" value="GLYCOSYLTRANSFERASE WBBK-RELATED"/>
    <property type="match status" value="1"/>
</dbReference>
<dbReference type="STRING" id="36849.OXPF_16410"/>
<proteinExistence type="predicted"/>
<dbReference type="Pfam" id="PF13439">
    <property type="entry name" value="Glyco_transf_4"/>
    <property type="match status" value="1"/>
</dbReference>
<name>A0A0P9AGK2_9CLOT</name>
<feature type="domain" description="Glycosyl transferase family 1" evidence="2">
    <location>
        <begin position="193"/>
        <end position="343"/>
    </location>
</feature>
<evidence type="ECO:0000313" key="5">
    <source>
        <dbReference type="Proteomes" id="UP000050326"/>
    </source>
</evidence>
<keyword evidence="4" id="KW-0328">Glycosyltransferase</keyword>
<dbReference type="InterPro" id="IPR028098">
    <property type="entry name" value="Glyco_trans_4-like_N"/>
</dbReference>
<accession>A0A0P9AGK2</accession>
<dbReference type="Proteomes" id="UP000050326">
    <property type="component" value="Unassembled WGS sequence"/>
</dbReference>
<reference evidence="4 5" key="1">
    <citation type="submission" date="2015-09" db="EMBL/GenBank/DDBJ databases">
        <title>Genome sequence of Oxobacter pfennigii DSM 3222.</title>
        <authorList>
            <person name="Poehlein A."/>
            <person name="Bengelsdorf F.R."/>
            <person name="Schiel-Bengelsdorf B."/>
            <person name="Duerre P."/>
            <person name="Daniel R."/>
        </authorList>
    </citation>
    <scope>NUCLEOTIDE SEQUENCE [LARGE SCALE GENOMIC DNA]</scope>
    <source>
        <strain evidence="4 5">DSM 3222</strain>
    </source>
</reference>
<evidence type="ECO:0000259" key="3">
    <source>
        <dbReference type="Pfam" id="PF13439"/>
    </source>
</evidence>
<dbReference type="Gene3D" id="3.40.50.2000">
    <property type="entry name" value="Glycogen Phosphorylase B"/>
    <property type="match status" value="2"/>
</dbReference>
<dbReference type="SUPFAM" id="SSF53756">
    <property type="entry name" value="UDP-Glycosyltransferase/glycogen phosphorylase"/>
    <property type="match status" value="1"/>
</dbReference>
<dbReference type="CDD" id="cd03809">
    <property type="entry name" value="GT4_MtfB-like"/>
    <property type="match status" value="1"/>
</dbReference>
<dbReference type="GO" id="GO:0009103">
    <property type="term" value="P:lipopolysaccharide biosynthetic process"/>
    <property type="evidence" value="ECO:0007669"/>
    <property type="project" value="TreeGrafter"/>
</dbReference>
<evidence type="ECO:0000313" key="4">
    <source>
        <dbReference type="EMBL" id="KPU44558.1"/>
    </source>
</evidence>
<dbReference type="RefSeq" id="WP_054874709.1">
    <property type="nucleotide sequence ID" value="NZ_LKET01000029.1"/>
</dbReference>
<dbReference type="PATRIC" id="fig|36849.3.peg.1732"/>
<dbReference type="FunFam" id="3.40.50.2000:FF:000119">
    <property type="entry name" value="Glycosyl transferase group 1"/>
    <property type="match status" value="1"/>
</dbReference>
<dbReference type="PANTHER" id="PTHR46401">
    <property type="entry name" value="GLYCOSYLTRANSFERASE WBBK-RELATED"/>
    <property type="match status" value="1"/>
</dbReference>
<dbReference type="EC" id="2.4.1.246" evidence="4"/>
<comment type="caution">
    <text evidence="4">The sequence shown here is derived from an EMBL/GenBank/DDBJ whole genome shotgun (WGS) entry which is preliminary data.</text>
</comment>
<evidence type="ECO:0000256" key="1">
    <source>
        <dbReference type="ARBA" id="ARBA00022679"/>
    </source>
</evidence>
<sequence>MKIGIDARAARWYRGTGIGTYTYQLIYNLNLIDSENSYLLFWPEENFSDIHPGGNFNFKLIDEERKDNFWDEVDIPNILTDTEIEVYHVPQNGIGLPDKKTCPYVITLHDVIPYKLPETVGPSYLKIFLEKMPDIIKKADAIITVSEYSKKDIAETLNIPTNNIFVTHLAAENIYYPMDREKAKQLLTRKYGINDDFILYIGGFSPRKNIKGLIEAYYKIYKKLIKPRKLLIGGKPGKSYDDYKELVNKLGIEDHVIFSGYIPVNDLPLFYNGADLFVYPSFYEGFGLPPLEAMACATPVVTSNVTSIPEIVDGCAMSVNPYDFDELAEAMHIILDDSKLWEHYAVSGFRKSREYTWKQTAKNTLDTLIQVGKR</sequence>
<keyword evidence="5" id="KW-1185">Reference proteome</keyword>
<keyword evidence="1 4" id="KW-0808">Transferase</keyword>
<dbReference type="GO" id="GO:0103011">
    <property type="term" value="F:mannosylfructose-phosphate synthase activity"/>
    <property type="evidence" value="ECO:0007669"/>
    <property type="project" value="UniProtKB-EC"/>
</dbReference>
<dbReference type="EMBL" id="LKET01000029">
    <property type="protein sequence ID" value="KPU44558.1"/>
    <property type="molecule type" value="Genomic_DNA"/>
</dbReference>
<feature type="domain" description="Glycosyltransferase subfamily 4-like N-terminal" evidence="3">
    <location>
        <begin position="61"/>
        <end position="167"/>
    </location>
</feature>
<organism evidence="4 5">
    <name type="scientific">Oxobacter pfennigii</name>
    <dbReference type="NCBI Taxonomy" id="36849"/>
    <lineage>
        <taxon>Bacteria</taxon>
        <taxon>Bacillati</taxon>
        <taxon>Bacillota</taxon>
        <taxon>Clostridia</taxon>
        <taxon>Eubacteriales</taxon>
        <taxon>Clostridiaceae</taxon>
        <taxon>Oxobacter</taxon>
    </lineage>
</organism>
<dbReference type="Pfam" id="PF00534">
    <property type="entry name" value="Glycos_transf_1"/>
    <property type="match status" value="1"/>
</dbReference>
<dbReference type="AlphaFoldDB" id="A0A0P9AGK2"/>